<dbReference type="SUPFAM" id="SSF56601">
    <property type="entry name" value="beta-lactamase/transpeptidase-like"/>
    <property type="match status" value="1"/>
</dbReference>
<accession>A0ABY5W273</accession>
<dbReference type="Gene3D" id="3.40.710.10">
    <property type="entry name" value="DD-peptidase/beta-lactamase superfamily"/>
    <property type="match status" value="1"/>
</dbReference>
<name>A0ABY5W273_9ACTN</name>
<dbReference type="InterPro" id="IPR012338">
    <property type="entry name" value="Beta-lactam/transpept-like"/>
</dbReference>
<dbReference type="EMBL" id="CP073720">
    <property type="protein sequence ID" value="UWP83206.1"/>
    <property type="molecule type" value="Genomic_DNA"/>
</dbReference>
<evidence type="ECO:0008006" key="3">
    <source>
        <dbReference type="Google" id="ProtNLM"/>
    </source>
</evidence>
<sequence>MLLGRRAGGADGHHTQAVLRLGYTLGRIGNTPISPAVFGMVGIGGSAAYADLETGITVAVTKNRFNPAEMNAFDQVYALVTKELSAA</sequence>
<reference evidence="1" key="2">
    <citation type="submission" date="2022-09" db="EMBL/GenBank/DDBJ databases">
        <title>Biosynthetic gene clusters of Dactylosporangioum fulvum.</title>
        <authorList>
            <person name="Caradec T."/>
        </authorList>
    </citation>
    <scope>NUCLEOTIDE SEQUENCE</scope>
    <source>
        <strain evidence="1">NRRL B-16292</strain>
    </source>
</reference>
<organism evidence="1 2">
    <name type="scientific">Dactylosporangium fulvum</name>
    <dbReference type="NCBI Taxonomy" id="53359"/>
    <lineage>
        <taxon>Bacteria</taxon>
        <taxon>Bacillati</taxon>
        <taxon>Actinomycetota</taxon>
        <taxon>Actinomycetes</taxon>
        <taxon>Micromonosporales</taxon>
        <taxon>Micromonosporaceae</taxon>
        <taxon>Dactylosporangium</taxon>
    </lineage>
</organism>
<reference evidence="1" key="1">
    <citation type="submission" date="2021-04" db="EMBL/GenBank/DDBJ databases">
        <authorList>
            <person name="Hartkoorn R.C."/>
            <person name="Beaudoing E."/>
            <person name="Hot D."/>
        </authorList>
    </citation>
    <scope>NUCLEOTIDE SEQUENCE</scope>
    <source>
        <strain evidence="1">NRRL B-16292</strain>
    </source>
</reference>
<evidence type="ECO:0000313" key="2">
    <source>
        <dbReference type="Proteomes" id="UP001059617"/>
    </source>
</evidence>
<dbReference type="RefSeq" id="WP_259860986.1">
    <property type="nucleotide sequence ID" value="NZ_BAAAST010000024.1"/>
</dbReference>
<keyword evidence="2" id="KW-1185">Reference proteome</keyword>
<protein>
    <recommendedName>
        <fullName evidence="3">Beta-lactamase</fullName>
    </recommendedName>
</protein>
<proteinExistence type="predicted"/>
<dbReference type="Proteomes" id="UP001059617">
    <property type="component" value="Chromosome"/>
</dbReference>
<gene>
    <name evidence="1" type="ORF">Dfulv_02545</name>
</gene>
<evidence type="ECO:0000313" key="1">
    <source>
        <dbReference type="EMBL" id="UWP83206.1"/>
    </source>
</evidence>